<reference evidence="4 5" key="1">
    <citation type="journal article" date="2020" name="Antonie Van Leeuwenhoek">
        <title>Stenotrophomonas cyclobalanopsidis sp. nov., isolated from the leaf spot disease of Cyclobalanopsis patelliformis.</title>
        <authorList>
            <person name="Bian D.R."/>
            <person name="Xue H."/>
            <person name="Piao C.G."/>
            <person name="Li Y."/>
        </authorList>
    </citation>
    <scope>NUCLEOTIDE SEQUENCE [LARGE SCALE GENOMIC DNA]</scope>
    <source>
        <strain evidence="4 5">TPQG1-4</strain>
    </source>
</reference>
<proteinExistence type="predicted"/>
<gene>
    <name evidence="4" type="ORF">FJU31_14410</name>
</gene>
<feature type="region of interest" description="Disordered" evidence="2">
    <location>
        <begin position="197"/>
        <end position="221"/>
    </location>
</feature>
<organism evidence="4 5">
    <name type="scientific">Stenotrophomonas cyclobalanopsidis</name>
    <dbReference type="NCBI Taxonomy" id="2771362"/>
    <lineage>
        <taxon>Bacteria</taxon>
        <taxon>Pseudomonadati</taxon>
        <taxon>Pseudomonadota</taxon>
        <taxon>Gammaproteobacteria</taxon>
        <taxon>Lysobacterales</taxon>
        <taxon>Lysobacteraceae</taxon>
        <taxon>Stenotrophomonas</taxon>
    </lineage>
</organism>
<dbReference type="PROSITE" id="PS50122">
    <property type="entry name" value="CHEB"/>
    <property type="match status" value="1"/>
</dbReference>
<comment type="caution">
    <text evidence="1">Lacks conserved residue(s) required for the propagation of feature annotation.</text>
</comment>
<sequence>MSVSDVNPVPAVALLARPGAARERLREALAHADVQIVLEDDPITLEPQALADAHPQFVVIALEAAIEDALERLEPALSAPGLTLVFDEAELAARRDGWEAQRWGRHLSAKLHGHQQVLPPGAEDEPEPEPSLQLEPGRPSPPPVPPKDEVLHAHMEQAQDWADDVPADSLYTTPAPPATFAEPLSLEQHLAALQAQTPEPAADAVEAATDDSPVPPPVSFDHTAWSLVDEAADTPAAAAPTRDGPAAAPSFDTGRLSLVDLDAGLPAGARAGALLVLAGIGGPDALRRLLGALPTGLAVPVLVHMRLDGGRYGNLVKQMARVSPLPVQLAEAGRRATPGEVHILSDDIGVRAAADGLHFQTDPLGISIAALPAEHSALVLLSGADLAHVGPALDLAEAGAWVAGQVGEGCYDPAAATAVVAAGMVAGEPQELAQAIAARWAVDEDNGETP</sequence>
<evidence type="ECO:0000313" key="4">
    <source>
        <dbReference type="EMBL" id="KAA8995672.1"/>
    </source>
</evidence>
<feature type="region of interest" description="Disordered" evidence="2">
    <location>
        <begin position="116"/>
        <end position="148"/>
    </location>
</feature>
<name>A0ABQ6SYZ1_9GAMM</name>
<dbReference type="Pfam" id="PF01339">
    <property type="entry name" value="CheB_methylest"/>
    <property type="match status" value="1"/>
</dbReference>
<dbReference type="InterPro" id="IPR000673">
    <property type="entry name" value="Sig_transdc_resp-reg_Me-estase"/>
</dbReference>
<feature type="domain" description="CheB-type methylesterase" evidence="3">
    <location>
        <begin position="267"/>
        <end position="360"/>
    </location>
</feature>
<dbReference type="Proteomes" id="UP000326367">
    <property type="component" value="Unassembled WGS sequence"/>
</dbReference>
<keyword evidence="5" id="KW-1185">Reference proteome</keyword>
<evidence type="ECO:0000313" key="5">
    <source>
        <dbReference type="Proteomes" id="UP000326367"/>
    </source>
</evidence>
<dbReference type="EMBL" id="VYKI01000020">
    <property type="protein sequence ID" value="KAA8995672.1"/>
    <property type="molecule type" value="Genomic_DNA"/>
</dbReference>
<evidence type="ECO:0000256" key="2">
    <source>
        <dbReference type="SAM" id="MobiDB-lite"/>
    </source>
</evidence>
<evidence type="ECO:0000259" key="3">
    <source>
        <dbReference type="PROSITE" id="PS50122"/>
    </source>
</evidence>
<accession>A0ABQ6SYZ1</accession>
<dbReference type="InterPro" id="IPR035909">
    <property type="entry name" value="CheB_C"/>
</dbReference>
<dbReference type="RefSeq" id="WP_150455359.1">
    <property type="nucleotide sequence ID" value="NZ_VYKI01000020.1"/>
</dbReference>
<evidence type="ECO:0000256" key="1">
    <source>
        <dbReference type="PROSITE-ProRule" id="PRU00050"/>
    </source>
</evidence>
<dbReference type="Gene3D" id="3.40.50.180">
    <property type="entry name" value="Methylesterase CheB, C-terminal domain"/>
    <property type="match status" value="1"/>
</dbReference>
<protein>
    <submittedName>
        <fullName evidence="4">Chemotaxis protein</fullName>
    </submittedName>
</protein>
<dbReference type="SUPFAM" id="SSF52738">
    <property type="entry name" value="Methylesterase CheB, C-terminal domain"/>
    <property type="match status" value="1"/>
</dbReference>
<comment type="caution">
    <text evidence="4">The sequence shown here is derived from an EMBL/GenBank/DDBJ whole genome shotgun (WGS) entry which is preliminary data.</text>
</comment>